<dbReference type="EMBL" id="GDJX01011175">
    <property type="protein sequence ID" value="JAT56761.1"/>
    <property type="molecule type" value="Transcribed_RNA"/>
</dbReference>
<dbReference type="AlphaFoldDB" id="A0A1D1XK19"/>
<protein>
    <submittedName>
        <fullName evidence="1">Rho1 guanine nucleotide exchange factor 2</fullName>
    </submittedName>
</protein>
<gene>
    <name evidence="1" type="primary">rgf2_9</name>
    <name evidence="2" type="synonym">rgf2_10</name>
    <name evidence="2" type="ORF">g.51371</name>
    <name evidence="1" type="ORF">g.51372</name>
</gene>
<organism evidence="1">
    <name type="scientific">Anthurium amnicola</name>
    <dbReference type="NCBI Taxonomy" id="1678845"/>
    <lineage>
        <taxon>Eukaryota</taxon>
        <taxon>Viridiplantae</taxon>
        <taxon>Streptophyta</taxon>
        <taxon>Embryophyta</taxon>
        <taxon>Tracheophyta</taxon>
        <taxon>Spermatophyta</taxon>
        <taxon>Magnoliopsida</taxon>
        <taxon>Liliopsida</taxon>
        <taxon>Araceae</taxon>
        <taxon>Pothoideae</taxon>
        <taxon>Potheae</taxon>
        <taxon>Anthurium</taxon>
    </lineage>
</organism>
<name>A0A1D1XK19_9ARAE</name>
<sequence>MATSSSMGFHQATVPSSSYNRHLVCFQPGLVCSSTSMFPTSMTGFVGVNNTTGMIFTGDTCVTNNKAVSSPVGNTVGDVHLDPVPGLKYDTGFAADWSVEELAFLEEGLVKYAHEPNIMKYIKI</sequence>
<accession>A0A1D1XK19</accession>
<feature type="non-terminal residue" evidence="1">
    <location>
        <position position="124"/>
    </location>
</feature>
<evidence type="ECO:0000313" key="1">
    <source>
        <dbReference type="EMBL" id="JAT42754.1"/>
    </source>
</evidence>
<proteinExistence type="predicted"/>
<reference evidence="1" key="1">
    <citation type="submission" date="2015-07" db="EMBL/GenBank/DDBJ databases">
        <title>Transcriptome Assembly of Anthurium amnicola.</title>
        <authorList>
            <person name="Suzuki J."/>
        </authorList>
    </citation>
    <scope>NUCLEOTIDE SEQUENCE</scope>
</reference>
<dbReference type="EMBL" id="GDJX01025182">
    <property type="protein sequence ID" value="JAT42754.1"/>
    <property type="molecule type" value="Transcribed_RNA"/>
</dbReference>
<evidence type="ECO:0000313" key="2">
    <source>
        <dbReference type="EMBL" id="JAT56761.1"/>
    </source>
</evidence>